<dbReference type="PROSITE" id="PS51077">
    <property type="entry name" value="HTH_ICLR"/>
    <property type="match status" value="1"/>
</dbReference>
<dbReference type="SMART" id="SM00346">
    <property type="entry name" value="HTH_ICLR"/>
    <property type="match status" value="1"/>
</dbReference>
<dbReference type="RefSeq" id="WP_220747908.1">
    <property type="nucleotide sequence ID" value="NZ_BPFH01000002.1"/>
</dbReference>
<dbReference type="SUPFAM" id="SSF55781">
    <property type="entry name" value="GAF domain-like"/>
    <property type="match status" value="1"/>
</dbReference>
<evidence type="ECO:0000259" key="5">
    <source>
        <dbReference type="PROSITE" id="PS51078"/>
    </source>
</evidence>
<organism evidence="6 7">
    <name type="scientific">Jannaschia pagri</name>
    <dbReference type="NCBI Taxonomy" id="2829797"/>
    <lineage>
        <taxon>Bacteria</taxon>
        <taxon>Pseudomonadati</taxon>
        <taxon>Pseudomonadota</taxon>
        <taxon>Alphaproteobacteria</taxon>
        <taxon>Rhodobacterales</taxon>
        <taxon>Roseobacteraceae</taxon>
        <taxon>Jannaschia</taxon>
    </lineage>
</organism>
<dbReference type="Gene3D" id="1.10.10.10">
    <property type="entry name" value="Winged helix-like DNA-binding domain superfamily/Winged helix DNA-binding domain"/>
    <property type="match status" value="1"/>
</dbReference>
<gene>
    <name evidence="6" type="ORF">JANAI62_09890</name>
</gene>
<evidence type="ECO:0000259" key="4">
    <source>
        <dbReference type="PROSITE" id="PS51077"/>
    </source>
</evidence>
<dbReference type="SUPFAM" id="SSF46785">
    <property type="entry name" value="Winged helix' DNA-binding domain"/>
    <property type="match status" value="1"/>
</dbReference>
<dbReference type="InterPro" id="IPR014757">
    <property type="entry name" value="Tscrpt_reg_IclR_C"/>
</dbReference>
<dbReference type="Pfam" id="PF09339">
    <property type="entry name" value="HTH_IclR"/>
    <property type="match status" value="1"/>
</dbReference>
<dbReference type="PANTHER" id="PTHR30136">
    <property type="entry name" value="HELIX-TURN-HELIX TRANSCRIPTIONAL REGULATOR, ICLR FAMILY"/>
    <property type="match status" value="1"/>
</dbReference>
<keyword evidence="3" id="KW-0804">Transcription</keyword>
<dbReference type="InterPro" id="IPR012794">
    <property type="entry name" value="PcaR_PcaU"/>
</dbReference>
<feature type="domain" description="HTH iclR-type" evidence="4">
    <location>
        <begin position="9"/>
        <end position="69"/>
    </location>
</feature>
<dbReference type="Gene3D" id="3.30.450.40">
    <property type="match status" value="1"/>
</dbReference>
<keyword evidence="2" id="KW-0238">DNA-binding</keyword>
<sequence length="253" mass="27519">MAIKSTDFLGSFAKGLAVIEAFSGDTTRLTVSDVARLTSLDRSAARRCLLTLTELGYAKYDGKYFSLTPKVLRLGIGALAAMPLPQIIQPWLDQLSSKIGESVSASILDETEIVYVARAAQHRVMSIGVMPGARLPAHSTSMGRVLLAALPEDDVRAVLERSDLSPKTVHSISDKDAILDRIRQVRENKYECVDQEIEIGLRSIAVPIYSSHNVVIAAINVGVSAAQRSVENLIAEVLPELRSIQKNVRGLLR</sequence>
<dbReference type="Proteomes" id="UP000786693">
    <property type="component" value="Unassembled WGS sequence"/>
</dbReference>
<dbReference type="Pfam" id="PF01614">
    <property type="entry name" value="IclR_C"/>
    <property type="match status" value="1"/>
</dbReference>
<proteinExistence type="predicted"/>
<evidence type="ECO:0000256" key="3">
    <source>
        <dbReference type="ARBA" id="ARBA00023163"/>
    </source>
</evidence>
<protein>
    <submittedName>
        <fullName evidence="6">IclR family transcriptional regulator</fullName>
    </submittedName>
</protein>
<dbReference type="PANTHER" id="PTHR30136:SF34">
    <property type="entry name" value="TRANSCRIPTIONAL REGULATOR"/>
    <property type="match status" value="1"/>
</dbReference>
<evidence type="ECO:0000256" key="2">
    <source>
        <dbReference type="ARBA" id="ARBA00023125"/>
    </source>
</evidence>
<accession>A0ABQ4NJ69</accession>
<dbReference type="PROSITE" id="PS51078">
    <property type="entry name" value="ICLR_ED"/>
    <property type="match status" value="1"/>
</dbReference>
<feature type="domain" description="IclR-ED" evidence="5">
    <location>
        <begin position="70"/>
        <end position="253"/>
    </location>
</feature>
<name>A0ABQ4NJ69_9RHOB</name>
<keyword evidence="7" id="KW-1185">Reference proteome</keyword>
<reference evidence="6 7" key="1">
    <citation type="submission" date="2021-05" db="EMBL/GenBank/DDBJ databases">
        <title>Bacteria Genome sequencing.</title>
        <authorList>
            <person name="Takabe Y."/>
            <person name="Nakajima Y."/>
            <person name="Suzuki S."/>
            <person name="Shiozaki T."/>
        </authorList>
    </citation>
    <scope>NUCLEOTIDE SEQUENCE [LARGE SCALE GENOMIC DNA]</scope>
    <source>
        <strain evidence="6 7">AI_62</strain>
    </source>
</reference>
<dbReference type="EMBL" id="BPFH01000002">
    <property type="protein sequence ID" value="GIT94366.1"/>
    <property type="molecule type" value="Genomic_DNA"/>
</dbReference>
<evidence type="ECO:0000313" key="7">
    <source>
        <dbReference type="Proteomes" id="UP000786693"/>
    </source>
</evidence>
<keyword evidence="1" id="KW-0805">Transcription regulation</keyword>
<comment type="caution">
    <text evidence="6">The sequence shown here is derived from an EMBL/GenBank/DDBJ whole genome shotgun (WGS) entry which is preliminary data.</text>
</comment>
<dbReference type="InterPro" id="IPR036388">
    <property type="entry name" value="WH-like_DNA-bd_sf"/>
</dbReference>
<dbReference type="InterPro" id="IPR029016">
    <property type="entry name" value="GAF-like_dom_sf"/>
</dbReference>
<dbReference type="InterPro" id="IPR005471">
    <property type="entry name" value="Tscrpt_reg_IclR_N"/>
</dbReference>
<dbReference type="NCBIfam" id="TIGR02431">
    <property type="entry name" value="pcaR_pcaU"/>
    <property type="match status" value="1"/>
</dbReference>
<dbReference type="InterPro" id="IPR050707">
    <property type="entry name" value="HTH_MetabolicPath_Reg"/>
</dbReference>
<evidence type="ECO:0000256" key="1">
    <source>
        <dbReference type="ARBA" id="ARBA00023015"/>
    </source>
</evidence>
<evidence type="ECO:0000313" key="6">
    <source>
        <dbReference type="EMBL" id="GIT94366.1"/>
    </source>
</evidence>
<dbReference type="InterPro" id="IPR036390">
    <property type="entry name" value="WH_DNA-bd_sf"/>
</dbReference>